<evidence type="ECO:0000256" key="2">
    <source>
        <dbReference type="ARBA" id="ARBA00022448"/>
    </source>
</evidence>
<dbReference type="Pfam" id="PF00593">
    <property type="entry name" value="TonB_dep_Rec_b-barrel"/>
    <property type="match status" value="1"/>
</dbReference>
<keyword evidence="10 12" id="KW-0472">Membrane</keyword>
<dbReference type="InterPro" id="IPR037066">
    <property type="entry name" value="Plug_dom_sf"/>
</dbReference>
<keyword evidence="9 14" id="KW-0798">TonB box</keyword>
<dbReference type="Proteomes" id="UP001160625">
    <property type="component" value="Unassembled WGS sequence"/>
</dbReference>
<evidence type="ECO:0000256" key="5">
    <source>
        <dbReference type="ARBA" id="ARBA00022692"/>
    </source>
</evidence>
<evidence type="ECO:0000259" key="17">
    <source>
        <dbReference type="Pfam" id="PF07715"/>
    </source>
</evidence>
<evidence type="ECO:0000256" key="1">
    <source>
        <dbReference type="ARBA" id="ARBA00004571"/>
    </source>
</evidence>
<dbReference type="PANTHER" id="PTHR32552:SF89">
    <property type="entry name" value="CATECHOLATE SIDEROPHORE RECEPTOR FIU"/>
    <property type="match status" value="1"/>
</dbReference>
<evidence type="ECO:0000256" key="3">
    <source>
        <dbReference type="ARBA" id="ARBA00022452"/>
    </source>
</evidence>
<evidence type="ECO:0000256" key="10">
    <source>
        <dbReference type="ARBA" id="ARBA00023136"/>
    </source>
</evidence>
<keyword evidence="18" id="KW-0675">Receptor</keyword>
<keyword evidence="3 12" id="KW-1134">Transmembrane beta strand</keyword>
<proteinExistence type="inferred from homology"/>
<evidence type="ECO:0000313" key="19">
    <source>
        <dbReference type="Proteomes" id="UP001160625"/>
    </source>
</evidence>
<keyword evidence="7" id="KW-0408">Iron</keyword>
<dbReference type="Pfam" id="PF07715">
    <property type="entry name" value="Plug"/>
    <property type="match status" value="1"/>
</dbReference>
<dbReference type="Gene3D" id="2.170.130.10">
    <property type="entry name" value="TonB-dependent receptor, plug domain"/>
    <property type="match status" value="1"/>
</dbReference>
<evidence type="ECO:0000256" key="13">
    <source>
        <dbReference type="PROSITE-ProRule" id="PRU10144"/>
    </source>
</evidence>
<dbReference type="Gene3D" id="2.40.170.20">
    <property type="entry name" value="TonB-dependent receptor, beta-barrel domain"/>
    <property type="match status" value="1"/>
</dbReference>
<comment type="similarity">
    <text evidence="12 14">Belongs to the TonB-dependent receptor family.</text>
</comment>
<dbReference type="PROSITE" id="PS01156">
    <property type="entry name" value="TONB_DEPENDENT_REC_2"/>
    <property type="match status" value="1"/>
</dbReference>
<dbReference type="PANTHER" id="PTHR32552">
    <property type="entry name" value="FERRICHROME IRON RECEPTOR-RELATED"/>
    <property type="match status" value="1"/>
</dbReference>
<keyword evidence="5 12" id="KW-0812">Transmembrane</keyword>
<comment type="subcellular location">
    <subcellularLocation>
        <location evidence="1 12">Cell outer membrane</location>
        <topology evidence="1 12">Multi-pass membrane protein</topology>
    </subcellularLocation>
</comment>
<evidence type="ECO:0000256" key="4">
    <source>
        <dbReference type="ARBA" id="ARBA00022496"/>
    </source>
</evidence>
<dbReference type="InterPro" id="IPR039426">
    <property type="entry name" value="TonB-dep_rcpt-like"/>
</dbReference>
<evidence type="ECO:0000313" key="18">
    <source>
        <dbReference type="EMBL" id="MDH7639343.1"/>
    </source>
</evidence>
<organism evidence="18 19">
    <name type="scientific">Sphingomonas oryzagri</name>
    <dbReference type="NCBI Taxonomy" id="3042314"/>
    <lineage>
        <taxon>Bacteria</taxon>
        <taxon>Pseudomonadati</taxon>
        <taxon>Pseudomonadota</taxon>
        <taxon>Alphaproteobacteria</taxon>
        <taxon>Sphingomonadales</taxon>
        <taxon>Sphingomonadaceae</taxon>
        <taxon>Sphingomonas</taxon>
    </lineage>
</organism>
<evidence type="ECO:0000256" key="6">
    <source>
        <dbReference type="ARBA" id="ARBA00022729"/>
    </source>
</evidence>
<keyword evidence="19" id="KW-1185">Reference proteome</keyword>
<gene>
    <name evidence="18" type="ORF">QGN17_11435</name>
</gene>
<feature type="domain" description="TonB-dependent receptor plug" evidence="17">
    <location>
        <begin position="51"/>
        <end position="163"/>
    </location>
</feature>
<dbReference type="InterPro" id="IPR036942">
    <property type="entry name" value="Beta-barrel_TonB_sf"/>
</dbReference>
<accession>A0ABT6N2P1</accession>
<keyword evidence="8" id="KW-0406">Ion transport</keyword>
<evidence type="ECO:0000256" key="14">
    <source>
        <dbReference type="RuleBase" id="RU003357"/>
    </source>
</evidence>
<evidence type="ECO:0000256" key="9">
    <source>
        <dbReference type="ARBA" id="ARBA00023077"/>
    </source>
</evidence>
<dbReference type="SUPFAM" id="SSF56935">
    <property type="entry name" value="Porins"/>
    <property type="match status" value="1"/>
</dbReference>
<comment type="caution">
    <text evidence="18">The sequence shown here is derived from an EMBL/GenBank/DDBJ whole genome shotgun (WGS) entry which is preliminary data.</text>
</comment>
<evidence type="ECO:0000256" key="8">
    <source>
        <dbReference type="ARBA" id="ARBA00023065"/>
    </source>
</evidence>
<keyword evidence="2 12" id="KW-0813">Transport</keyword>
<dbReference type="InterPro" id="IPR012910">
    <property type="entry name" value="Plug_dom"/>
</dbReference>
<evidence type="ECO:0000256" key="11">
    <source>
        <dbReference type="ARBA" id="ARBA00023237"/>
    </source>
</evidence>
<dbReference type="EMBL" id="JARYGZ010000001">
    <property type="protein sequence ID" value="MDH7639343.1"/>
    <property type="molecule type" value="Genomic_DNA"/>
</dbReference>
<feature type="domain" description="TonB-dependent receptor-like beta-barrel" evidence="16">
    <location>
        <begin position="365"/>
        <end position="800"/>
    </location>
</feature>
<dbReference type="PROSITE" id="PS52016">
    <property type="entry name" value="TONB_DEPENDENT_REC_3"/>
    <property type="match status" value="1"/>
</dbReference>
<dbReference type="InterPro" id="IPR010917">
    <property type="entry name" value="TonB_rcpt_CS"/>
</dbReference>
<evidence type="ECO:0000256" key="7">
    <source>
        <dbReference type="ARBA" id="ARBA00023004"/>
    </source>
</evidence>
<feature type="compositionally biased region" description="Low complexity" evidence="15">
    <location>
        <begin position="1"/>
        <end position="19"/>
    </location>
</feature>
<reference evidence="18" key="1">
    <citation type="submission" date="2023-04" db="EMBL/GenBank/DDBJ databases">
        <title>Sphingomonas sp. MAHUQ-71 isolated from rice field.</title>
        <authorList>
            <person name="Huq M.A."/>
        </authorList>
    </citation>
    <scope>NUCLEOTIDE SEQUENCE</scope>
    <source>
        <strain evidence="18">MAHUQ-71</strain>
    </source>
</reference>
<dbReference type="RefSeq" id="WP_281044617.1">
    <property type="nucleotide sequence ID" value="NZ_JARYGZ010000001.1"/>
</dbReference>
<name>A0ABT6N2P1_9SPHN</name>
<keyword evidence="4" id="KW-0410">Iron transport</keyword>
<evidence type="ECO:0000256" key="12">
    <source>
        <dbReference type="PROSITE-ProRule" id="PRU01360"/>
    </source>
</evidence>
<feature type="short sequence motif" description="TonB C-terminal box" evidence="13">
    <location>
        <begin position="823"/>
        <end position="840"/>
    </location>
</feature>
<keyword evidence="11 12" id="KW-0998">Cell outer membrane</keyword>
<sequence length="840" mass="90451">MQPVFAQAAPAPADAPITPSGAAPASGALTNAQSGNEIVVTAAPGDRSRFKTSSSISQISNDSIKNFTPRSIAEVLRAIPGIQTAANAGPGGNANIGVRGIPVSTGGSEYVGIQEDGLPVVLFGDMNFGNNDYWIRFDDTVDRVEAIRGGSASTFSSQSPGAVINYISRTGQHDGGGIAYTEGLDFRQHRVDFDYGGHLSPTLHYNVGGYWEKGAGPSNISYDVLNGYQVKANVTKDLPDDRGYVRILFKRLDEQAPTNTTTPAIAHLDGNQVTGYSLLPGFDPREGSTYSVYTRHFQYVDRDGKLQTADVDGIHPKVTTIGTQIHYELTNQIKFDDNFRYSAISGNFTTQFLNVDPTSSVIGSTVNGQTVGSIRYANGPNQGQLFTGAYLNNNPNIHTVMHNMGNIANNLTLGGKWDLGPGQFNATAGWFYMRQRIVQTWYVNQQFSEILGKNAAELDLFSTTGQQLTAAGQAGFNNNWGTCCARDIDLTYTDNAPFLSAGYTTGGLNLDASVRFDRMTAKGSAQAGATGPDYTVSDALGSATLPSLLPTATPIERLNYLKAYTSWSVGALYSIGNDTSIFARASRGGRFNGDRRVLGGSVSASGVYSGGFFNTDGSLNSGGQATAVNFLNQQEIGLKQRGHFTLFGHENQYTTETTLFHSSLTENNYDFTRINNLPPNNNPYISNKYRSYGVEFTGNIAIADFRLQANMTYTDAKITASTTSPATVGDRPGGIPKFQYFVQASYDPGFFAIGASVDGQTPSYFDDFNQYKLKESHYINAFAKLRPMKNLEIGVNANNVFNTLGYRGGANLSQVGNGLVVFSGTANYGRTVQASVRYNF</sequence>
<feature type="region of interest" description="Disordered" evidence="15">
    <location>
        <begin position="1"/>
        <end position="29"/>
    </location>
</feature>
<protein>
    <submittedName>
        <fullName evidence="18">TonB-dependent receptor plug domain-containing protein</fullName>
    </submittedName>
</protein>
<keyword evidence="6" id="KW-0732">Signal</keyword>
<dbReference type="InterPro" id="IPR000531">
    <property type="entry name" value="Beta-barrel_TonB"/>
</dbReference>
<evidence type="ECO:0000259" key="16">
    <source>
        <dbReference type="Pfam" id="PF00593"/>
    </source>
</evidence>
<evidence type="ECO:0000256" key="15">
    <source>
        <dbReference type="SAM" id="MobiDB-lite"/>
    </source>
</evidence>